<dbReference type="SUPFAM" id="SSF53098">
    <property type="entry name" value="Ribonuclease H-like"/>
    <property type="match status" value="1"/>
</dbReference>
<feature type="non-terminal residue" evidence="2">
    <location>
        <position position="108"/>
    </location>
</feature>
<protein>
    <submittedName>
        <fullName evidence="2">Ribonuclease H protein</fullName>
    </submittedName>
</protein>
<evidence type="ECO:0000313" key="3">
    <source>
        <dbReference type="Proteomes" id="UP000265520"/>
    </source>
</evidence>
<feature type="domain" description="RNase H type-1" evidence="1">
    <location>
        <begin position="8"/>
        <end position="105"/>
    </location>
</feature>
<dbReference type="AlphaFoldDB" id="A0A392RE12"/>
<comment type="caution">
    <text evidence="2">The sequence shown here is derived from an EMBL/GenBank/DDBJ whole genome shotgun (WGS) entry which is preliminary data.</text>
</comment>
<organism evidence="2 3">
    <name type="scientific">Trifolium medium</name>
    <dbReference type="NCBI Taxonomy" id="97028"/>
    <lineage>
        <taxon>Eukaryota</taxon>
        <taxon>Viridiplantae</taxon>
        <taxon>Streptophyta</taxon>
        <taxon>Embryophyta</taxon>
        <taxon>Tracheophyta</taxon>
        <taxon>Spermatophyta</taxon>
        <taxon>Magnoliopsida</taxon>
        <taxon>eudicotyledons</taxon>
        <taxon>Gunneridae</taxon>
        <taxon>Pentapetalae</taxon>
        <taxon>rosids</taxon>
        <taxon>fabids</taxon>
        <taxon>Fabales</taxon>
        <taxon>Fabaceae</taxon>
        <taxon>Papilionoideae</taxon>
        <taxon>50 kb inversion clade</taxon>
        <taxon>NPAAA clade</taxon>
        <taxon>Hologalegina</taxon>
        <taxon>IRL clade</taxon>
        <taxon>Trifolieae</taxon>
        <taxon>Trifolium</taxon>
    </lineage>
</organism>
<dbReference type="EMBL" id="LXQA010213713">
    <property type="protein sequence ID" value="MCI34447.1"/>
    <property type="molecule type" value="Genomic_DNA"/>
</dbReference>
<keyword evidence="3" id="KW-1185">Reference proteome</keyword>
<dbReference type="Pfam" id="PF13456">
    <property type="entry name" value="RVT_3"/>
    <property type="match status" value="1"/>
</dbReference>
<dbReference type="GO" id="GO:0003676">
    <property type="term" value="F:nucleic acid binding"/>
    <property type="evidence" value="ECO:0007669"/>
    <property type="project" value="InterPro"/>
</dbReference>
<dbReference type="PANTHER" id="PTHR47723">
    <property type="entry name" value="OS05G0353850 PROTEIN"/>
    <property type="match status" value="1"/>
</dbReference>
<evidence type="ECO:0000259" key="1">
    <source>
        <dbReference type="Pfam" id="PF13456"/>
    </source>
</evidence>
<dbReference type="InterPro" id="IPR012337">
    <property type="entry name" value="RNaseH-like_sf"/>
</dbReference>
<evidence type="ECO:0000313" key="2">
    <source>
        <dbReference type="EMBL" id="MCI34447.1"/>
    </source>
</evidence>
<dbReference type="Proteomes" id="UP000265520">
    <property type="component" value="Unassembled WGS sequence"/>
</dbReference>
<sequence length="108" mass="11679">MQGWIKCNTDGALVAQNQQAGCGGVFRNESGAWLGGFARKLGSCSTLMAELWGILSALQLATEKGYRKVILESDSTVAVDLIVKGCPDNRLCASIISSINRLKMQEWE</sequence>
<dbReference type="InterPro" id="IPR002156">
    <property type="entry name" value="RNaseH_domain"/>
</dbReference>
<dbReference type="InterPro" id="IPR053151">
    <property type="entry name" value="RNase_H-like"/>
</dbReference>
<reference evidence="2 3" key="1">
    <citation type="journal article" date="2018" name="Front. Plant Sci.">
        <title>Red Clover (Trifolium pratense) and Zigzag Clover (T. medium) - A Picture of Genomic Similarities and Differences.</title>
        <authorList>
            <person name="Dluhosova J."/>
            <person name="Istvanek J."/>
            <person name="Nedelnik J."/>
            <person name="Repkova J."/>
        </authorList>
    </citation>
    <scope>NUCLEOTIDE SEQUENCE [LARGE SCALE GENOMIC DNA]</scope>
    <source>
        <strain evidence="3">cv. 10/8</strain>
        <tissue evidence="2">Leaf</tissue>
    </source>
</reference>
<proteinExistence type="predicted"/>
<dbReference type="CDD" id="cd06222">
    <property type="entry name" value="RNase_H_like"/>
    <property type="match status" value="1"/>
</dbReference>
<dbReference type="InterPro" id="IPR044730">
    <property type="entry name" value="RNase_H-like_dom_plant"/>
</dbReference>
<dbReference type="PANTHER" id="PTHR47723:SF19">
    <property type="entry name" value="POLYNUCLEOTIDYL TRANSFERASE, RIBONUCLEASE H-LIKE SUPERFAMILY PROTEIN"/>
    <property type="match status" value="1"/>
</dbReference>
<dbReference type="GO" id="GO:0004523">
    <property type="term" value="F:RNA-DNA hybrid ribonuclease activity"/>
    <property type="evidence" value="ECO:0007669"/>
    <property type="project" value="InterPro"/>
</dbReference>
<accession>A0A392RE12</accession>
<dbReference type="InterPro" id="IPR036397">
    <property type="entry name" value="RNaseH_sf"/>
</dbReference>
<dbReference type="Gene3D" id="3.30.420.10">
    <property type="entry name" value="Ribonuclease H-like superfamily/Ribonuclease H"/>
    <property type="match status" value="1"/>
</dbReference>
<name>A0A392RE12_9FABA</name>